<comment type="similarity">
    <text evidence="1">Belongs to the phosphohexose mutase family.</text>
</comment>
<dbReference type="PANTHER" id="PTHR45745:SF1">
    <property type="entry name" value="PHOSPHOGLUCOMUTASE 2B-RELATED"/>
    <property type="match status" value="1"/>
</dbReference>
<gene>
    <name evidence="9" type="ORF">COY32_06730</name>
</gene>
<dbReference type="Gene3D" id="3.30.310.50">
    <property type="entry name" value="Alpha-D-phosphohexomutase, C-terminal domain"/>
    <property type="match status" value="1"/>
</dbReference>
<evidence type="ECO:0000256" key="4">
    <source>
        <dbReference type="ARBA" id="ARBA00022842"/>
    </source>
</evidence>
<dbReference type="InterPro" id="IPR005844">
    <property type="entry name" value="A-D-PHexomutase_a/b/a-I"/>
</dbReference>
<keyword evidence="4" id="KW-0460">Magnesium</keyword>
<organism evidence="9 10">
    <name type="scientific">candidate division WWE3 bacterium CG_4_10_14_0_2_um_filter_41_14</name>
    <dbReference type="NCBI Taxonomy" id="1975072"/>
    <lineage>
        <taxon>Bacteria</taxon>
        <taxon>Katanobacteria</taxon>
    </lineage>
</organism>
<dbReference type="EMBL" id="PFNL01000185">
    <property type="protein sequence ID" value="PIZ44297.1"/>
    <property type="molecule type" value="Genomic_DNA"/>
</dbReference>
<comment type="caution">
    <text evidence="9">The sequence shown here is derived from an EMBL/GenBank/DDBJ whole genome shotgun (WGS) entry which is preliminary data.</text>
</comment>
<keyword evidence="5" id="KW-0413">Isomerase</keyword>
<dbReference type="Proteomes" id="UP000228920">
    <property type="component" value="Unassembled WGS sequence"/>
</dbReference>
<evidence type="ECO:0000313" key="9">
    <source>
        <dbReference type="EMBL" id="PIZ44297.1"/>
    </source>
</evidence>
<keyword evidence="3" id="KW-0479">Metal-binding</keyword>
<feature type="domain" description="Alpha-D-phosphohexomutase alpha/beta/alpha" evidence="7">
    <location>
        <begin position="262"/>
        <end position="363"/>
    </location>
</feature>
<feature type="domain" description="Alpha-D-phosphohexomutase alpha/beta/alpha" evidence="6">
    <location>
        <begin position="149"/>
        <end position="229"/>
    </location>
</feature>
<dbReference type="SUPFAM" id="SSF53738">
    <property type="entry name" value="Phosphoglucomutase, first 3 domains"/>
    <property type="match status" value="3"/>
</dbReference>
<dbReference type="AlphaFoldDB" id="A0A2M7TEX4"/>
<dbReference type="GO" id="GO:0005975">
    <property type="term" value="P:carbohydrate metabolic process"/>
    <property type="evidence" value="ECO:0007669"/>
    <property type="project" value="InterPro"/>
</dbReference>
<evidence type="ECO:0000256" key="1">
    <source>
        <dbReference type="ARBA" id="ARBA00010231"/>
    </source>
</evidence>
<feature type="domain" description="Alpha-D-phosphohexomutase alpha/beta/alpha" evidence="8">
    <location>
        <begin position="372"/>
        <end position="498"/>
    </location>
</feature>
<evidence type="ECO:0000259" key="7">
    <source>
        <dbReference type="Pfam" id="PF02879"/>
    </source>
</evidence>
<reference evidence="10" key="1">
    <citation type="submission" date="2017-09" db="EMBL/GenBank/DDBJ databases">
        <title>Depth-based differentiation of microbial function through sediment-hosted aquifers and enrichment of novel symbionts in the deep terrestrial subsurface.</title>
        <authorList>
            <person name="Probst A.J."/>
            <person name="Ladd B."/>
            <person name="Jarett J.K."/>
            <person name="Geller-Mcgrath D.E."/>
            <person name="Sieber C.M.K."/>
            <person name="Emerson J.B."/>
            <person name="Anantharaman K."/>
            <person name="Thomas B.C."/>
            <person name="Malmstrom R."/>
            <person name="Stieglmeier M."/>
            <person name="Klingl A."/>
            <person name="Woyke T."/>
            <person name="Ryan C.M."/>
            <person name="Banfield J.F."/>
        </authorList>
    </citation>
    <scope>NUCLEOTIDE SEQUENCE [LARGE SCALE GENOMIC DNA]</scope>
</reference>
<dbReference type="Pfam" id="PF02878">
    <property type="entry name" value="PGM_PMM_I"/>
    <property type="match status" value="1"/>
</dbReference>
<evidence type="ECO:0000313" key="10">
    <source>
        <dbReference type="Proteomes" id="UP000228920"/>
    </source>
</evidence>
<dbReference type="InterPro" id="IPR036900">
    <property type="entry name" value="A-D-PHexomutase_C_sf"/>
</dbReference>
<dbReference type="Gene3D" id="3.40.120.10">
    <property type="entry name" value="Alpha-D-Glucose-1,6-Bisphosphate, subunit A, domain 3"/>
    <property type="match status" value="3"/>
</dbReference>
<dbReference type="InterPro" id="IPR005845">
    <property type="entry name" value="A-D-PHexomutase_a/b/a-II"/>
</dbReference>
<dbReference type="InterPro" id="IPR005846">
    <property type="entry name" value="A-D-PHexomutase_a/b/a-III"/>
</dbReference>
<accession>A0A2M7TEX4</accession>
<evidence type="ECO:0000259" key="6">
    <source>
        <dbReference type="Pfam" id="PF02878"/>
    </source>
</evidence>
<dbReference type="CDD" id="cd05799">
    <property type="entry name" value="PGM2"/>
    <property type="match status" value="1"/>
</dbReference>
<dbReference type="GO" id="GO:0006166">
    <property type="term" value="P:purine ribonucleoside salvage"/>
    <property type="evidence" value="ECO:0007669"/>
    <property type="project" value="TreeGrafter"/>
</dbReference>
<protein>
    <submittedName>
        <fullName evidence="9">Phospho-sugar mutase</fullName>
    </submittedName>
</protein>
<evidence type="ECO:0000256" key="5">
    <source>
        <dbReference type="ARBA" id="ARBA00023235"/>
    </source>
</evidence>
<name>A0A2M7TEX4_UNCKA</name>
<dbReference type="SUPFAM" id="SSF55957">
    <property type="entry name" value="Phosphoglucomutase, C-terminal domain"/>
    <property type="match status" value="1"/>
</dbReference>
<dbReference type="PANTHER" id="PTHR45745">
    <property type="entry name" value="PHOSPHOMANNOMUTASE 45A"/>
    <property type="match status" value="1"/>
</dbReference>
<evidence type="ECO:0000256" key="2">
    <source>
        <dbReference type="ARBA" id="ARBA00022553"/>
    </source>
</evidence>
<dbReference type="GO" id="GO:0008973">
    <property type="term" value="F:phosphopentomutase activity"/>
    <property type="evidence" value="ECO:0007669"/>
    <property type="project" value="TreeGrafter"/>
</dbReference>
<evidence type="ECO:0000256" key="3">
    <source>
        <dbReference type="ARBA" id="ARBA00022723"/>
    </source>
</evidence>
<evidence type="ECO:0000259" key="8">
    <source>
        <dbReference type="Pfam" id="PF02880"/>
    </source>
</evidence>
<dbReference type="Pfam" id="PF02880">
    <property type="entry name" value="PGM_PMM_III"/>
    <property type="match status" value="1"/>
</dbReference>
<sequence length="710" mass="79774">MGDSVAPVQNFDTSILLRIKAGFDTLLIPESYKIAALHFLEQWLTQPEFLAYRQQIIHLVQNCYWNYLLDSFYQVIPFGTAGRRGEVGIGPNRINPYTIQASAQGHSQFLLKKYGDEVKTRGVVFAYDVRFFSGNSYISSELENPVHNISSKDLTLAAAQVYAANGIPVFLFSDIRTTPELSFAIRHLNAIAGDMFSASHNPPDHNGKKVFDEHGGQLIPPFDENLVLEVTTHVKNILRIPISEAYEKNLIIDIDEKVDHAYISAVSKVSLSNARDITIAFTPLHGCGISSVKKVLSHVGFDVHVDPKTGFPSGTFENITFNIPNPEVVESFETSLTFADQIDANILISTDPDGDRFGIMVKHHGSWVFLTGNEIATICMAYVAQKRTKQHKTAGMAFKTMVTTNAVENICRSYGIKLMGELLVGFKYIGNEMNQLEQTGRMDDFVFACEESHGFLAGNFARDKDAVVPAIWLSELAAELKVVGKTLIDYLDDVYKTYGYYLNYVTEIRLLGAIGSEKVTKIQSGLRNNPPKNFGAFAVEKFEDCQNRKPIISSTDLVSKDVLIFHFEKIGEFDRVRVTVRPSNTEPKIKMYFEIGSSTPSTKPLDEEKIMAEDIRAKLELSVMTTCYQLIGVDFPKRGFLLFWQLPLDVKLKYFEIEQHIVNLSSEPNVTVRRQKLNELLSFLGSDPIQKVDKAFMAEYGKGMEEYLEL</sequence>
<dbReference type="InterPro" id="IPR016055">
    <property type="entry name" value="A-D-PHexomutase_a/b/a-I/II/III"/>
</dbReference>
<dbReference type="GO" id="GO:0046872">
    <property type="term" value="F:metal ion binding"/>
    <property type="evidence" value="ECO:0007669"/>
    <property type="project" value="UniProtKB-KW"/>
</dbReference>
<proteinExistence type="inferred from homology"/>
<dbReference type="Pfam" id="PF02879">
    <property type="entry name" value="PGM_PMM_II"/>
    <property type="match status" value="1"/>
</dbReference>
<keyword evidence="2" id="KW-0597">Phosphoprotein</keyword>